<protein>
    <recommendedName>
        <fullName evidence="7">Phosphate-specific transport system accessory protein PhoU</fullName>
    </recommendedName>
</protein>
<dbReference type="SUPFAM" id="SSF109755">
    <property type="entry name" value="PhoU-like"/>
    <property type="match status" value="1"/>
</dbReference>
<reference evidence="9 10" key="1">
    <citation type="submission" date="2021-05" db="EMBL/GenBank/DDBJ databases">
        <title>A novel Methanospirillum isolate from a pyrite-forming mixed culture.</title>
        <authorList>
            <person name="Bunk B."/>
            <person name="Sproer C."/>
            <person name="Spring S."/>
            <person name="Pester M."/>
        </authorList>
    </citation>
    <scope>NUCLEOTIDE SEQUENCE [LARGE SCALE GENOMIC DNA]</scope>
    <source>
        <strain evidence="9 10">J.3.6.1-F.2.7.3</strain>
    </source>
</reference>
<dbReference type="RefSeq" id="WP_214420125.1">
    <property type="nucleotide sequence ID" value="NZ_CP075546.1"/>
</dbReference>
<dbReference type="KEGG" id="mrtj:KHC33_01965"/>
<comment type="subcellular location">
    <subcellularLocation>
        <location evidence="1 7">Cytoplasm</location>
    </subcellularLocation>
</comment>
<keyword evidence="4 7" id="KW-0813">Transport</keyword>
<dbReference type="GO" id="GO:0005737">
    <property type="term" value="C:cytoplasm"/>
    <property type="evidence" value="ECO:0007669"/>
    <property type="project" value="UniProtKB-SubCell"/>
</dbReference>
<dbReference type="AlphaFoldDB" id="A0A8E7B2J7"/>
<dbReference type="NCBIfam" id="TIGR02135">
    <property type="entry name" value="phoU_full"/>
    <property type="match status" value="1"/>
</dbReference>
<comment type="subunit">
    <text evidence="3 7">Homodimer.</text>
</comment>
<evidence type="ECO:0000256" key="5">
    <source>
        <dbReference type="ARBA" id="ARBA00022490"/>
    </source>
</evidence>
<evidence type="ECO:0000256" key="1">
    <source>
        <dbReference type="ARBA" id="ARBA00004496"/>
    </source>
</evidence>
<evidence type="ECO:0000256" key="6">
    <source>
        <dbReference type="ARBA" id="ARBA00022592"/>
    </source>
</evidence>
<comment type="function">
    <text evidence="7">Plays a role in the regulation of phosphate uptake.</text>
</comment>
<evidence type="ECO:0000313" key="10">
    <source>
        <dbReference type="Proteomes" id="UP000680656"/>
    </source>
</evidence>
<evidence type="ECO:0000313" key="9">
    <source>
        <dbReference type="EMBL" id="QVV89328.1"/>
    </source>
</evidence>
<evidence type="ECO:0000256" key="2">
    <source>
        <dbReference type="ARBA" id="ARBA00008107"/>
    </source>
</evidence>
<dbReference type="InterPro" id="IPR026022">
    <property type="entry name" value="PhoU_dom"/>
</dbReference>
<dbReference type="GO" id="GO:0030643">
    <property type="term" value="P:intracellular phosphate ion homeostasis"/>
    <property type="evidence" value="ECO:0007669"/>
    <property type="project" value="InterPro"/>
</dbReference>
<evidence type="ECO:0000256" key="7">
    <source>
        <dbReference type="PIRNR" id="PIRNR003107"/>
    </source>
</evidence>
<dbReference type="InterPro" id="IPR038078">
    <property type="entry name" value="PhoU-like_sf"/>
</dbReference>
<evidence type="ECO:0000256" key="4">
    <source>
        <dbReference type="ARBA" id="ARBA00022448"/>
    </source>
</evidence>
<dbReference type="PIRSF" id="PIRSF003107">
    <property type="entry name" value="PhoU"/>
    <property type="match status" value="1"/>
</dbReference>
<dbReference type="Gene3D" id="1.20.58.220">
    <property type="entry name" value="Phosphate transport system protein phou homolog 2, domain 2"/>
    <property type="match status" value="1"/>
</dbReference>
<dbReference type="Pfam" id="PF01895">
    <property type="entry name" value="PhoU"/>
    <property type="match status" value="2"/>
</dbReference>
<dbReference type="GeneID" id="65566768"/>
<dbReference type="PANTHER" id="PTHR42930:SF3">
    <property type="entry name" value="PHOSPHATE-SPECIFIC TRANSPORT SYSTEM ACCESSORY PROTEIN PHOU"/>
    <property type="match status" value="1"/>
</dbReference>
<dbReference type="Proteomes" id="UP000680656">
    <property type="component" value="Chromosome"/>
</dbReference>
<keyword evidence="10" id="KW-1185">Reference proteome</keyword>
<evidence type="ECO:0000256" key="3">
    <source>
        <dbReference type="ARBA" id="ARBA00011738"/>
    </source>
</evidence>
<proteinExistence type="inferred from homology"/>
<sequence>MTDKIRTELLQIHEEACNLGKFAITMLQDSIDAFERADADLAQDVCERKIELKKRFIAVEEAMFRYLALYQPVARDMREIVASLRIIYNFERIGRMGYDIGDTIKVLSQCCGLADPDKLIIVGRKVLAMIEDAMDAFTDREVSRIRNMRERDSEIDRLYCEVMRDLIKRMETDKDHVSILARYVIIDRYLERCGDQACNIAEMTTYMVTGERIEII</sequence>
<keyword evidence="6 7" id="KW-0592">Phosphate transport</keyword>
<comment type="similarity">
    <text evidence="2 7">Belongs to the PhoU family.</text>
</comment>
<dbReference type="InterPro" id="IPR028366">
    <property type="entry name" value="PhoU"/>
</dbReference>
<dbReference type="EMBL" id="CP075546">
    <property type="protein sequence ID" value="QVV89328.1"/>
    <property type="molecule type" value="Genomic_DNA"/>
</dbReference>
<keyword evidence="5 7" id="KW-0963">Cytoplasm</keyword>
<dbReference type="GO" id="GO:0045936">
    <property type="term" value="P:negative regulation of phosphate metabolic process"/>
    <property type="evidence" value="ECO:0007669"/>
    <property type="project" value="InterPro"/>
</dbReference>
<evidence type="ECO:0000259" key="8">
    <source>
        <dbReference type="Pfam" id="PF01895"/>
    </source>
</evidence>
<feature type="domain" description="PhoU" evidence="8">
    <location>
        <begin position="19"/>
        <end position="102"/>
    </location>
</feature>
<dbReference type="PANTHER" id="PTHR42930">
    <property type="entry name" value="PHOSPHATE-SPECIFIC TRANSPORT SYSTEM ACCESSORY PROTEIN PHOU"/>
    <property type="match status" value="1"/>
</dbReference>
<organism evidence="9 10">
    <name type="scientific">Methanospirillum purgamenti</name>
    <dbReference type="NCBI Taxonomy" id="2834276"/>
    <lineage>
        <taxon>Archaea</taxon>
        <taxon>Methanobacteriati</taxon>
        <taxon>Methanobacteriota</taxon>
        <taxon>Stenosarchaea group</taxon>
        <taxon>Methanomicrobia</taxon>
        <taxon>Methanomicrobiales</taxon>
        <taxon>Methanospirillaceae</taxon>
        <taxon>Methanospirillum</taxon>
    </lineage>
</organism>
<dbReference type="GO" id="GO:0006817">
    <property type="term" value="P:phosphate ion transport"/>
    <property type="evidence" value="ECO:0007669"/>
    <property type="project" value="UniProtKB-KW"/>
</dbReference>
<gene>
    <name evidence="9" type="primary">phoU</name>
    <name evidence="9" type="ORF">KHC33_01965</name>
</gene>
<name>A0A8E7B2J7_9EURY</name>
<feature type="domain" description="PhoU" evidence="8">
    <location>
        <begin position="122"/>
        <end position="203"/>
    </location>
</feature>
<accession>A0A8E7B2J7</accession>
<dbReference type="FunFam" id="1.20.58.220:FF:000004">
    <property type="entry name" value="Phosphate-specific transport system accessory protein PhoU"/>
    <property type="match status" value="1"/>
</dbReference>